<evidence type="ECO:0000313" key="1">
    <source>
        <dbReference type="EMBL" id="GEE03046.1"/>
    </source>
</evidence>
<keyword evidence="2" id="KW-1185">Reference proteome</keyword>
<accession>A0A7I9VCF0</accession>
<name>A0A7I9VCF0_9ACTN</name>
<gene>
    <name evidence="1" type="ORF">nbrc107696_34920</name>
</gene>
<sequence>MFSPPAHADWSRPSVSDHFTPIYNEGLATDRHGFLHPRGWLSIRPELAAQGWTHIGDQDIHGGYTYDVYEDLDAGRKLFTITSPTGRFTRYDHVLEPGERANNSFVTVDPTGEHLVNGEWFVMKRLLVFDNPKGEPSGSTIPIAGEIRLDKPLENVQSCDFVTAERLACAVDEPVNRVVSVTLSAPVGSAKVVDATVTPEFDLPKRSVCTGTYESEGIDYDTRRRVLSVAMINPSPCFVGTKVFRYRAK</sequence>
<evidence type="ECO:0000313" key="2">
    <source>
        <dbReference type="Proteomes" id="UP000444960"/>
    </source>
</evidence>
<reference evidence="2" key="1">
    <citation type="submission" date="2019-06" db="EMBL/GenBank/DDBJ databases">
        <title>Gordonia isolated from sludge of a wastewater treatment plant.</title>
        <authorList>
            <person name="Tamura T."/>
            <person name="Aoyama K."/>
            <person name="Kang Y."/>
            <person name="Saito S."/>
            <person name="Akiyama N."/>
            <person name="Yazawa K."/>
            <person name="Gonoi T."/>
            <person name="Mikami Y."/>
        </authorList>
    </citation>
    <scope>NUCLEOTIDE SEQUENCE [LARGE SCALE GENOMIC DNA]</scope>
    <source>
        <strain evidence="2">NBRC 107696</strain>
    </source>
</reference>
<dbReference type="AlphaFoldDB" id="A0A7I9VCF0"/>
<dbReference type="EMBL" id="BJOV01000005">
    <property type="protein sequence ID" value="GEE03046.1"/>
    <property type="molecule type" value="Genomic_DNA"/>
</dbReference>
<organism evidence="1 2">
    <name type="scientific">Gordonia spumicola</name>
    <dbReference type="NCBI Taxonomy" id="589161"/>
    <lineage>
        <taxon>Bacteria</taxon>
        <taxon>Bacillati</taxon>
        <taxon>Actinomycetota</taxon>
        <taxon>Actinomycetes</taxon>
        <taxon>Mycobacteriales</taxon>
        <taxon>Gordoniaceae</taxon>
        <taxon>Gordonia</taxon>
    </lineage>
</organism>
<comment type="caution">
    <text evidence="1">The sequence shown here is derived from an EMBL/GenBank/DDBJ whole genome shotgun (WGS) entry which is preliminary data.</text>
</comment>
<protein>
    <submittedName>
        <fullName evidence="1">Uncharacterized protein</fullName>
    </submittedName>
</protein>
<proteinExistence type="predicted"/>
<dbReference type="Proteomes" id="UP000444960">
    <property type="component" value="Unassembled WGS sequence"/>
</dbReference>